<dbReference type="InterPro" id="IPR023198">
    <property type="entry name" value="PGP-like_dom2"/>
</dbReference>
<dbReference type="PANTHER" id="PTHR18901:SF38">
    <property type="entry name" value="PSEUDOURIDINE-5'-PHOSPHATASE"/>
    <property type="match status" value="1"/>
</dbReference>
<sequence>MTNKAFIFDLDGVMIDSETWWGGQSLGQTINSHYQQLKKTQPKLLWDKYFLKLNQKAKIIYNQAPLTPNINDLIQKLIKDNYRLALVSGSTQQWINYVVMRLKFPIKLTLSLQDRQDLQPKPAPDGYLEAMKKLGVKPKNAIILEDSQMGLDSAKATGAYVVC</sequence>
<dbReference type="SUPFAM" id="SSF56784">
    <property type="entry name" value="HAD-like"/>
    <property type="match status" value="1"/>
</dbReference>
<protein>
    <recommendedName>
        <fullName evidence="3">FCP1 homology domain-containing protein</fullName>
    </recommendedName>
</protein>
<dbReference type="InterPro" id="IPR041492">
    <property type="entry name" value="HAD_2"/>
</dbReference>
<dbReference type="Gene3D" id="3.40.50.1000">
    <property type="entry name" value="HAD superfamily/HAD-like"/>
    <property type="match status" value="1"/>
</dbReference>
<dbReference type="InterPro" id="IPR006439">
    <property type="entry name" value="HAD-SF_hydro_IA"/>
</dbReference>
<reference evidence="1 2" key="1">
    <citation type="journal article" date="2016" name="Nat. Commun.">
        <title>Thousands of microbial genomes shed light on interconnected biogeochemical processes in an aquifer system.</title>
        <authorList>
            <person name="Anantharaman K."/>
            <person name="Brown C.T."/>
            <person name="Hug L.A."/>
            <person name="Sharon I."/>
            <person name="Castelle C.J."/>
            <person name="Probst A.J."/>
            <person name="Thomas B.C."/>
            <person name="Singh A."/>
            <person name="Wilkins M.J."/>
            <person name="Karaoz U."/>
            <person name="Brodie E.L."/>
            <person name="Williams K.H."/>
            <person name="Hubbard S.S."/>
            <person name="Banfield J.F."/>
        </authorList>
    </citation>
    <scope>NUCLEOTIDE SEQUENCE [LARGE SCALE GENOMIC DNA]</scope>
</reference>
<dbReference type="Pfam" id="PF13419">
    <property type="entry name" value="HAD_2"/>
    <property type="match status" value="1"/>
</dbReference>
<evidence type="ECO:0000313" key="2">
    <source>
        <dbReference type="Proteomes" id="UP000176364"/>
    </source>
</evidence>
<dbReference type="AlphaFoldDB" id="A0A1F5E0G0"/>
<dbReference type="SFLD" id="SFLDG01129">
    <property type="entry name" value="C1.5:_HAD__Beta-PGM__Phosphata"/>
    <property type="match status" value="1"/>
</dbReference>
<dbReference type="Gene3D" id="1.10.150.240">
    <property type="entry name" value="Putative phosphatase, domain 2"/>
    <property type="match status" value="1"/>
</dbReference>
<dbReference type="SFLD" id="SFLDS00003">
    <property type="entry name" value="Haloacid_Dehalogenase"/>
    <property type="match status" value="1"/>
</dbReference>
<comment type="caution">
    <text evidence="1">The sequence shown here is derived from an EMBL/GenBank/DDBJ whole genome shotgun (WGS) entry which is preliminary data.</text>
</comment>
<organism evidence="1 2">
    <name type="scientific">Candidatus Beckwithbacteria bacterium RIFCSPLOWO2_02_FULL_47_23</name>
    <dbReference type="NCBI Taxonomy" id="1797463"/>
    <lineage>
        <taxon>Bacteria</taxon>
        <taxon>Candidatus Beckwithiibacteriota</taxon>
    </lineage>
</organism>
<gene>
    <name evidence="1" type="ORF">A3I57_00720</name>
</gene>
<dbReference type="InterPro" id="IPR036412">
    <property type="entry name" value="HAD-like_sf"/>
</dbReference>
<dbReference type="InterPro" id="IPR023214">
    <property type="entry name" value="HAD_sf"/>
</dbReference>
<name>A0A1F5E0G0_9BACT</name>
<dbReference type="EMBL" id="MEZQ01000021">
    <property type="protein sequence ID" value="OGD60761.1"/>
    <property type="molecule type" value="Genomic_DNA"/>
</dbReference>
<accession>A0A1F5E0G0</accession>
<dbReference type="NCBIfam" id="TIGR01509">
    <property type="entry name" value="HAD-SF-IA-v3"/>
    <property type="match status" value="1"/>
</dbReference>
<feature type="non-terminal residue" evidence="1">
    <location>
        <position position="163"/>
    </location>
</feature>
<evidence type="ECO:0000313" key="1">
    <source>
        <dbReference type="EMBL" id="OGD60761.1"/>
    </source>
</evidence>
<evidence type="ECO:0008006" key="3">
    <source>
        <dbReference type="Google" id="ProtNLM"/>
    </source>
</evidence>
<dbReference type="Proteomes" id="UP000176364">
    <property type="component" value="Unassembled WGS sequence"/>
</dbReference>
<dbReference type="PANTHER" id="PTHR18901">
    <property type="entry name" value="2-DEOXYGLUCOSE-6-PHOSPHATE PHOSPHATASE 2"/>
    <property type="match status" value="1"/>
</dbReference>
<proteinExistence type="predicted"/>